<dbReference type="CDD" id="cd04496">
    <property type="entry name" value="SSB_OBF"/>
    <property type="match status" value="1"/>
</dbReference>
<dbReference type="Pfam" id="PF00436">
    <property type="entry name" value="SSB"/>
    <property type="match status" value="1"/>
</dbReference>
<dbReference type="GO" id="GO:0003677">
    <property type="term" value="F:DNA binding"/>
    <property type="evidence" value="ECO:0007669"/>
    <property type="project" value="UniProtKB-KW"/>
</dbReference>
<evidence type="ECO:0000313" key="3">
    <source>
        <dbReference type="EMBL" id="WIN00014.1"/>
    </source>
</evidence>
<dbReference type="InterPro" id="IPR012340">
    <property type="entry name" value="NA-bd_OB-fold"/>
</dbReference>
<gene>
    <name evidence="3" type="ORF">ACTOB_003689</name>
</gene>
<dbReference type="EMBL" id="CP126980">
    <property type="protein sequence ID" value="WIN00014.1"/>
    <property type="molecule type" value="Genomic_DNA"/>
</dbReference>
<sequence length="139" mass="15571">MLFTFEFEGNLAADAELKITESGTTYCQLKVGHNTRRRNKDGEWENGPTMWVAVTAWEGLAERCSQLKKGNTVLVTCRDDLRPWAYLRNDNGQPGALLEVTAANVALSLRFKPAEVIQPTTEPWAIDEPETSKVLEPSF</sequence>
<dbReference type="Gene3D" id="2.40.50.140">
    <property type="entry name" value="Nucleic acid-binding proteins"/>
    <property type="match status" value="1"/>
</dbReference>
<evidence type="ECO:0000313" key="4">
    <source>
        <dbReference type="Proteomes" id="UP001240150"/>
    </source>
</evidence>
<dbReference type="RefSeq" id="WP_284921472.1">
    <property type="nucleotide sequence ID" value="NZ_CP126980.1"/>
</dbReference>
<protein>
    <submittedName>
        <fullName evidence="3">Single-stranded DNA-binding protein</fullName>
    </submittedName>
</protein>
<name>A0ABY8WQT6_9ACTN</name>
<evidence type="ECO:0000256" key="2">
    <source>
        <dbReference type="PROSITE-ProRule" id="PRU00252"/>
    </source>
</evidence>
<dbReference type="PROSITE" id="PS50935">
    <property type="entry name" value="SSB"/>
    <property type="match status" value="1"/>
</dbReference>
<accession>A0ABY8WQT6</accession>
<dbReference type="SUPFAM" id="SSF50249">
    <property type="entry name" value="Nucleic acid-binding proteins"/>
    <property type="match status" value="1"/>
</dbReference>
<evidence type="ECO:0000256" key="1">
    <source>
        <dbReference type="ARBA" id="ARBA00023125"/>
    </source>
</evidence>
<dbReference type="Proteomes" id="UP001240150">
    <property type="component" value="Chromosome"/>
</dbReference>
<proteinExistence type="predicted"/>
<keyword evidence="1 2" id="KW-0238">DNA-binding</keyword>
<dbReference type="InterPro" id="IPR000424">
    <property type="entry name" value="Primosome_PriB/ssb"/>
</dbReference>
<organism evidence="3 4">
    <name type="scientific">Actinoplanes oblitus</name>
    <dbReference type="NCBI Taxonomy" id="3040509"/>
    <lineage>
        <taxon>Bacteria</taxon>
        <taxon>Bacillati</taxon>
        <taxon>Actinomycetota</taxon>
        <taxon>Actinomycetes</taxon>
        <taxon>Micromonosporales</taxon>
        <taxon>Micromonosporaceae</taxon>
        <taxon>Actinoplanes</taxon>
    </lineage>
</organism>
<reference evidence="3 4" key="1">
    <citation type="submission" date="2023-06" db="EMBL/GenBank/DDBJ databases">
        <authorList>
            <person name="Yushchuk O."/>
            <person name="Binda E."/>
            <person name="Ruckert-Reed C."/>
            <person name="Fedorenko V."/>
            <person name="Kalinowski J."/>
            <person name="Marinelli F."/>
        </authorList>
    </citation>
    <scope>NUCLEOTIDE SEQUENCE [LARGE SCALE GENOMIC DNA]</scope>
    <source>
        <strain evidence="3 4">NRRL 3884</strain>
    </source>
</reference>
<keyword evidence="4" id="KW-1185">Reference proteome</keyword>